<dbReference type="Proteomes" id="UP000235965">
    <property type="component" value="Unassembled WGS sequence"/>
</dbReference>
<protein>
    <recommendedName>
        <fullName evidence="8">PHD-type domain-containing protein</fullName>
    </recommendedName>
</protein>
<evidence type="ECO:0000256" key="7">
    <source>
        <dbReference type="SAM" id="Phobius"/>
    </source>
</evidence>
<keyword evidence="1" id="KW-0479">Metal-binding</keyword>
<dbReference type="InterPro" id="IPR019786">
    <property type="entry name" value="Zinc_finger_PHD-type_CS"/>
</dbReference>
<keyword evidence="10" id="KW-1185">Reference proteome</keyword>
<dbReference type="PROSITE" id="PS50016">
    <property type="entry name" value="ZF_PHD_2"/>
    <property type="match status" value="1"/>
</dbReference>
<dbReference type="InterPro" id="IPR001965">
    <property type="entry name" value="Znf_PHD"/>
</dbReference>
<keyword evidence="7" id="KW-0472">Membrane</keyword>
<comment type="caution">
    <text evidence="9">The sequence shown here is derived from an EMBL/GenBank/DDBJ whole genome shotgun (WGS) entry which is preliminary data.</text>
</comment>
<feature type="domain" description="PHD-type" evidence="8">
    <location>
        <begin position="72"/>
        <end position="120"/>
    </location>
</feature>
<evidence type="ECO:0000259" key="8">
    <source>
        <dbReference type="PROSITE" id="PS50016"/>
    </source>
</evidence>
<keyword evidence="2 4" id="KW-0863">Zinc-finger</keyword>
<keyword evidence="3" id="KW-0862">Zinc</keyword>
<sequence>MGCYLEDYGARVGTWAGRFSWRGGPRRGDTNRYIGGCLGMTMLSSVVLAVLLVIGGVEQNPGPVTEGEMDMQVVCIGCGRNLKSGIQCELCGRWYHYSCGNVKASVPEREKWSCDKCRIETIRVLQEELQNALHQIDELRARNRELEEQVQRAGAGKSDAVVTQKDTKCLVMGNSILRNVGAEHPDLMVECFQGIRAEQLHSDRKEGARKSRNSYNPRRHK</sequence>
<organism evidence="9 10">
    <name type="scientific">Cryptotermes secundus</name>
    <dbReference type="NCBI Taxonomy" id="105785"/>
    <lineage>
        <taxon>Eukaryota</taxon>
        <taxon>Metazoa</taxon>
        <taxon>Ecdysozoa</taxon>
        <taxon>Arthropoda</taxon>
        <taxon>Hexapoda</taxon>
        <taxon>Insecta</taxon>
        <taxon>Pterygota</taxon>
        <taxon>Neoptera</taxon>
        <taxon>Polyneoptera</taxon>
        <taxon>Dictyoptera</taxon>
        <taxon>Blattodea</taxon>
        <taxon>Blattoidea</taxon>
        <taxon>Termitoidae</taxon>
        <taxon>Kalotermitidae</taxon>
        <taxon>Cryptotermitinae</taxon>
        <taxon>Cryptotermes</taxon>
    </lineage>
</organism>
<dbReference type="SUPFAM" id="SSF57903">
    <property type="entry name" value="FYVE/PHD zinc finger"/>
    <property type="match status" value="1"/>
</dbReference>
<evidence type="ECO:0000256" key="5">
    <source>
        <dbReference type="SAM" id="Coils"/>
    </source>
</evidence>
<dbReference type="InterPro" id="IPR013083">
    <property type="entry name" value="Znf_RING/FYVE/PHD"/>
</dbReference>
<dbReference type="InterPro" id="IPR019787">
    <property type="entry name" value="Znf_PHD-finger"/>
</dbReference>
<evidence type="ECO:0000256" key="4">
    <source>
        <dbReference type="PROSITE-ProRule" id="PRU00146"/>
    </source>
</evidence>
<evidence type="ECO:0000313" key="10">
    <source>
        <dbReference type="Proteomes" id="UP000235965"/>
    </source>
</evidence>
<dbReference type="GO" id="GO:0008270">
    <property type="term" value="F:zinc ion binding"/>
    <property type="evidence" value="ECO:0007669"/>
    <property type="project" value="UniProtKB-KW"/>
</dbReference>
<keyword evidence="7" id="KW-1133">Transmembrane helix</keyword>
<dbReference type="PROSITE" id="PS01359">
    <property type="entry name" value="ZF_PHD_1"/>
    <property type="match status" value="1"/>
</dbReference>
<dbReference type="AlphaFoldDB" id="A0A2J7QR28"/>
<feature type="coiled-coil region" evidence="5">
    <location>
        <begin position="122"/>
        <end position="156"/>
    </location>
</feature>
<gene>
    <name evidence="9" type="ORF">B7P43_G17867</name>
</gene>
<dbReference type="InterPro" id="IPR011011">
    <property type="entry name" value="Znf_FYVE_PHD"/>
</dbReference>
<dbReference type="Pfam" id="PF00628">
    <property type="entry name" value="PHD"/>
    <property type="match status" value="1"/>
</dbReference>
<evidence type="ECO:0000256" key="3">
    <source>
        <dbReference type="ARBA" id="ARBA00022833"/>
    </source>
</evidence>
<evidence type="ECO:0000256" key="2">
    <source>
        <dbReference type="ARBA" id="ARBA00022771"/>
    </source>
</evidence>
<name>A0A2J7QR28_9NEOP</name>
<evidence type="ECO:0000313" key="9">
    <source>
        <dbReference type="EMBL" id="PNF31036.1"/>
    </source>
</evidence>
<proteinExistence type="predicted"/>
<dbReference type="EMBL" id="NEVH01012005">
    <property type="protein sequence ID" value="PNF31036.1"/>
    <property type="molecule type" value="Genomic_DNA"/>
</dbReference>
<reference evidence="9 10" key="1">
    <citation type="submission" date="2017-12" db="EMBL/GenBank/DDBJ databases">
        <title>Hemimetabolous genomes reveal molecular basis of termite eusociality.</title>
        <authorList>
            <person name="Harrison M.C."/>
            <person name="Jongepier E."/>
            <person name="Robertson H.M."/>
            <person name="Arning N."/>
            <person name="Bitard-Feildel T."/>
            <person name="Chao H."/>
            <person name="Childers C.P."/>
            <person name="Dinh H."/>
            <person name="Doddapaneni H."/>
            <person name="Dugan S."/>
            <person name="Gowin J."/>
            <person name="Greiner C."/>
            <person name="Han Y."/>
            <person name="Hu H."/>
            <person name="Hughes D.S.T."/>
            <person name="Huylmans A.-K."/>
            <person name="Kemena C."/>
            <person name="Kremer L.P.M."/>
            <person name="Lee S.L."/>
            <person name="Lopez-Ezquerra A."/>
            <person name="Mallet L."/>
            <person name="Monroy-Kuhn J.M."/>
            <person name="Moser A."/>
            <person name="Murali S.C."/>
            <person name="Muzny D.M."/>
            <person name="Otani S."/>
            <person name="Piulachs M.-D."/>
            <person name="Poelchau M."/>
            <person name="Qu J."/>
            <person name="Schaub F."/>
            <person name="Wada-Katsumata A."/>
            <person name="Worley K.C."/>
            <person name="Xie Q."/>
            <person name="Ylla G."/>
            <person name="Poulsen M."/>
            <person name="Gibbs R.A."/>
            <person name="Schal C."/>
            <person name="Richards S."/>
            <person name="Belles X."/>
            <person name="Korb J."/>
            <person name="Bornberg-Bauer E."/>
        </authorList>
    </citation>
    <scope>NUCLEOTIDE SEQUENCE [LARGE SCALE GENOMIC DNA]</scope>
    <source>
        <tissue evidence="9">Whole body</tissue>
    </source>
</reference>
<evidence type="ECO:0000256" key="6">
    <source>
        <dbReference type="SAM" id="MobiDB-lite"/>
    </source>
</evidence>
<dbReference type="SMART" id="SM00249">
    <property type="entry name" value="PHD"/>
    <property type="match status" value="1"/>
</dbReference>
<accession>A0A2J7QR28</accession>
<dbReference type="InParanoid" id="A0A2J7QR28"/>
<dbReference type="Gene3D" id="3.30.40.10">
    <property type="entry name" value="Zinc/RING finger domain, C3HC4 (zinc finger)"/>
    <property type="match status" value="1"/>
</dbReference>
<keyword evidence="7" id="KW-0812">Transmembrane</keyword>
<keyword evidence="5" id="KW-0175">Coiled coil</keyword>
<evidence type="ECO:0000256" key="1">
    <source>
        <dbReference type="ARBA" id="ARBA00022723"/>
    </source>
</evidence>
<feature type="transmembrane region" description="Helical" evidence="7">
    <location>
        <begin position="33"/>
        <end position="54"/>
    </location>
</feature>
<feature type="region of interest" description="Disordered" evidence="6">
    <location>
        <begin position="202"/>
        <end position="221"/>
    </location>
</feature>